<comment type="caution">
    <text evidence="2">The sequence shown here is derived from an EMBL/GenBank/DDBJ whole genome shotgun (WGS) entry which is preliminary data.</text>
</comment>
<gene>
    <name evidence="2" type="ORF">DJ80_09175</name>
</gene>
<name>A0A256J287_HALEZ</name>
<feature type="compositionally biased region" description="Polar residues" evidence="1">
    <location>
        <begin position="13"/>
        <end position="23"/>
    </location>
</feature>
<feature type="region of interest" description="Disordered" evidence="1">
    <location>
        <begin position="1"/>
        <end position="23"/>
    </location>
</feature>
<organism evidence="2 3">
    <name type="scientific">Halorubrum ezzemoulense</name>
    <name type="common">Halorubrum chaoviator</name>
    <dbReference type="NCBI Taxonomy" id="337243"/>
    <lineage>
        <taxon>Archaea</taxon>
        <taxon>Methanobacteriati</taxon>
        <taxon>Methanobacteriota</taxon>
        <taxon>Stenosarchaea group</taxon>
        <taxon>Halobacteria</taxon>
        <taxon>Halobacteriales</taxon>
        <taxon>Haloferacaceae</taxon>
        <taxon>Halorubrum</taxon>
    </lineage>
</organism>
<sequence length="190" mass="20657">MVYQERKQGEEIPSTNWSDFEGNTPNDVLDRITRGILDIDPAWLGSPPLDSGEVTAVEENFDVSLGGGEIDPADRFSVDTFDVFGLAADTQGEIGGLLYEVSIFDNDGDDDITDFRVEGTDADGDSVDYTYSLDNSVSQGGEQSLTAYEASPTTQTVSLPLTATLYASDTDSEVELKTKNFTSEDFQFQT</sequence>
<dbReference type="AlphaFoldDB" id="A0A256J287"/>
<proteinExistence type="predicted"/>
<evidence type="ECO:0000313" key="3">
    <source>
        <dbReference type="Proteomes" id="UP000215731"/>
    </source>
</evidence>
<reference evidence="2 3" key="1">
    <citation type="journal article" date="2014" name="Front. Microbiol.">
        <title>Population and genomic analysis of the genus Halorubrum.</title>
        <authorList>
            <person name="Fullmer M.S."/>
            <person name="Soucy S.M."/>
            <person name="Swithers K.S."/>
            <person name="Makkay A.M."/>
            <person name="Wheeler R."/>
            <person name="Ventosa A."/>
            <person name="Gogarten J.P."/>
            <person name="Papke R.T."/>
        </authorList>
    </citation>
    <scope>NUCLEOTIDE SEQUENCE [LARGE SCALE GENOMIC DNA]</scope>
    <source>
        <strain evidence="2 3">Ga36</strain>
    </source>
</reference>
<accession>A0A256J287</accession>
<protein>
    <submittedName>
        <fullName evidence="2">Uncharacterized protein</fullName>
    </submittedName>
</protein>
<dbReference type="Proteomes" id="UP000215731">
    <property type="component" value="Unassembled WGS sequence"/>
</dbReference>
<dbReference type="EMBL" id="NHOZ01000085">
    <property type="protein sequence ID" value="OYR62885.1"/>
    <property type="molecule type" value="Genomic_DNA"/>
</dbReference>
<evidence type="ECO:0000313" key="2">
    <source>
        <dbReference type="EMBL" id="OYR62885.1"/>
    </source>
</evidence>
<evidence type="ECO:0000256" key="1">
    <source>
        <dbReference type="SAM" id="MobiDB-lite"/>
    </source>
</evidence>
<feature type="compositionally biased region" description="Basic and acidic residues" evidence="1">
    <location>
        <begin position="1"/>
        <end position="10"/>
    </location>
</feature>